<dbReference type="Gene3D" id="3.40.630.10">
    <property type="entry name" value="Zn peptidases"/>
    <property type="match status" value="1"/>
</dbReference>
<evidence type="ECO:0000256" key="2">
    <source>
        <dbReference type="ARBA" id="ARBA00007717"/>
    </source>
</evidence>
<dbReference type="GO" id="GO:0016485">
    <property type="term" value="P:protein processing"/>
    <property type="evidence" value="ECO:0007669"/>
    <property type="project" value="InterPro"/>
</dbReference>
<dbReference type="RefSeq" id="XP_011297726.1">
    <property type="nucleotide sequence ID" value="XM_011299424.1"/>
</dbReference>
<dbReference type="PANTHER" id="PTHR21092:SF0">
    <property type="entry name" value="NICASTRIN"/>
    <property type="match status" value="1"/>
</dbReference>
<dbReference type="GeneID" id="105263298"/>
<dbReference type="Pfam" id="PF18266">
    <property type="entry name" value="Ncstrn_small"/>
    <property type="match status" value="1"/>
</dbReference>
<organism evidence="13">
    <name type="scientific">Fopius arisanus</name>
    <dbReference type="NCBI Taxonomy" id="64838"/>
    <lineage>
        <taxon>Eukaryota</taxon>
        <taxon>Metazoa</taxon>
        <taxon>Ecdysozoa</taxon>
        <taxon>Arthropoda</taxon>
        <taxon>Hexapoda</taxon>
        <taxon>Insecta</taxon>
        <taxon>Pterygota</taxon>
        <taxon>Neoptera</taxon>
        <taxon>Endopterygota</taxon>
        <taxon>Hymenoptera</taxon>
        <taxon>Apocrita</taxon>
        <taxon>Ichneumonoidea</taxon>
        <taxon>Braconidae</taxon>
        <taxon>Opiinae</taxon>
        <taxon>Fopius</taxon>
    </lineage>
</organism>
<evidence type="ECO:0000256" key="7">
    <source>
        <dbReference type="ARBA" id="ARBA00022989"/>
    </source>
</evidence>
<evidence type="ECO:0000259" key="12">
    <source>
        <dbReference type="Pfam" id="PF18266"/>
    </source>
</evidence>
<accession>A0A0C9Q2S0</accession>
<dbReference type="GO" id="GO:0007220">
    <property type="term" value="P:Notch receptor processing"/>
    <property type="evidence" value="ECO:0007669"/>
    <property type="project" value="TreeGrafter"/>
</dbReference>
<protein>
    <recommendedName>
        <fullName evidence="3">Nicastrin</fullName>
    </recommendedName>
</protein>
<keyword evidence="7 10" id="KW-1133">Transmembrane helix</keyword>
<keyword evidence="6" id="KW-0914">Notch signaling pathway</keyword>
<dbReference type="OrthoDB" id="755951at2759"/>
<accession>A0A9R1SV61</accession>
<dbReference type="GO" id="GO:0007219">
    <property type="term" value="P:Notch signaling pathway"/>
    <property type="evidence" value="ECO:0007669"/>
    <property type="project" value="UniProtKB-KW"/>
</dbReference>
<gene>
    <name evidence="13" type="primary">nct</name>
    <name evidence="15" type="synonym">Nct</name>
    <name evidence="13" type="ORF">g.9932</name>
</gene>
<dbReference type="GO" id="GO:0005886">
    <property type="term" value="C:plasma membrane"/>
    <property type="evidence" value="ECO:0007669"/>
    <property type="project" value="TreeGrafter"/>
</dbReference>
<feature type="transmembrane region" description="Helical" evidence="10">
    <location>
        <begin position="603"/>
        <end position="623"/>
    </location>
</feature>
<keyword evidence="14" id="KW-1185">Reference proteome</keyword>
<dbReference type="EMBL" id="GBYB01008283">
    <property type="protein sequence ID" value="JAG78050.1"/>
    <property type="molecule type" value="Transcribed_RNA"/>
</dbReference>
<dbReference type="PANTHER" id="PTHR21092">
    <property type="entry name" value="NICASTRIN"/>
    <property type="match status" value="1"/>
</dbReference>
<reference evidence="15" key="2">
    <citation type="submission" date="2025-04" db="UniProtKB">
        <authorList>
            <consortium name="RefSeq"/>
        </authorList>
    </citation>
    <scope>IDENTIFICATION</scope>
    <source>
        <strain evidence="15">USDA-PBARC FA_bdor</strain>
        <tissue evidence="15">Whole organism</tissue>
    </source>
</reference>
<reference evidence="13" key="1">
    <citation type="submission" date="2015-01" db="EMBL/GenBank/DDBJ databases">
        <title>Transcriptome Assembly of Fopius arisanus.</title>
        <authorList>
            <person name="Geib S."/>
        </authorList>
    </citation>
    <scope>NUCLEOTIDE SEQUENCE</scope>
</reference>
<evidence type="ECO:0000256" key="8">
    <source>
        <dbReference type="ARBA" id="ARBA00023136"/>
    </source>
</evidence>
<evidence type="ECO:0000256" key="10">
    <source>
        <dbReference type="SAM" id="Phobius"/>
    </source>
</evidence>
<dbReference type="KEGG" id="fas:105263298"/>
<feature type="signal peptide" evidence="11">
    <location>
        <begin position="1"/>
        <end position="21"/>
    </location>
</feature>
<dbReference type="InterPro" id="IPR041084">
    <property type="entry name" value="Ncstrn_small"/>
</dbReference>
<dbReference type="Pfam" id="PF05450">
    <property type="entry name" value="Nicastrin"/>
    <property type="match status" value="1"/>
</dbReference>
<evidence type="ECO:0000313" key="13">
    <source>
        <dbReference type="EMBL" id="JAG78050.1"/>
    </source>
</evidence>
<feature type="chain" id="PRO_5044541390" description="Nicastrin" evidence="11">
    <location>
        <begin position="22"/>
        <end position="640"/>
    </location>
</feature>
<sequence>MSRLLWCSLIVFLAVTDIASTKRIKDMIYMSIDGVAACFRRHNGTHQFGCSSRRGGSVGVIQMVDALEDVEWLEKNATAGPYTAVMPFSMFTKDVLHRLRSTNNINGILLAKNSSHTLPSSYSPDDTCPNRYSGSKMCDPEKPWNPQGNNLLYEDWPFPMFYVENDTLLQEMRTCYTKHNAHDRESQRSRSLCALEMQSFMSSAVDSETCIRRNNLILYMNPTRFCDPLGDRNIHWPLSPLKSSKDSVTLVIARLDANSMFDTVAPGANSAVTALVTLLAIAYYMNTLNATVSNENVLFSLLNGEAFDYIGSSRFAYDLKEGNFNALAGKNLPLDSIKTVIELNQLTDDKIFLHTNNYSPTNDSLIKSLETTLGATLLQGSVPPTSIQSFLRVKPTLSTALIASYGEKFTNNYYSGILDNSETLGVDKRPINETLTRIAIKLGDVLYKHVTGVESPGGNESFIEGLISEMLSCYTGDTKCNLFRAASPPGVKLENQPLSLYVSVATSPNRATSLTGQLLALLTGVKMNMTAHECHEHRLAWMGGYSFNGSCINSTVNYTSAVSPAFIIPKYSMKSGVYSTWTESIWGSLSVRMFLKPSDTVETLSICLGGFVAGLSFIVVWFINSRAHILFQGSRTPPNC</sequence>
<keyword evidence="9" id="KW-0325">Glycoprotein</keyword>
<proteinExistence type="inferred from homology"/>
<keyword evidence="5 11" id="KW-0732">Signal</keyword>
<evidence type="ECO:0000256" key="9">
    <source>
        <dbReference type="ARBA" id="ARBA00023180"/>
    </source>
</evidence>
<comment type="similarity">
    <text evidence="2">Belongs to the nicastrin family.</text>
</comment>
<evidence type="ECO:0000256" key="4">
    <source>
        <dbReference type="ARBA" id="ARBA00022692"/>
    </source>
</evidence>
<dbReference type="InterPro" id="IPR008710">
    <property type="entry name" value="Nicastrin"/>
</dbReference>
<evidence type="ECO:0000256" key="11">
    <source>
        <dbReference type="SAM" id="SignalP"/>
    </source>
</evidence>
<dbReference type="SUPFAM" id="SSF53187">
    <property type="entry name" value="Zn-dependent exopeptidases"/>
    <property type="match status" value="1"/>
</dbReference>
<dbReference type="CTD" id="42964"/>
<keyword evidence="4 10" id="KW-0812">Transmembrane</keyword>
<keyword evidence="8 10" id="KW-0472">Membrane</keyword>
<evidence type="ECO:0000256" key="5">
    <source>
        <dbReference type="ARBA" id="ARBA00022729"/>
    </source>
</evidence>
<name>A0A0C9Q2S0_9HYME</name>
<evidence type="ECO:0000256" key="3">
    <source>
        <dbReference type="ARBA" id="ARBA00015303"/>
    </source>
</evidence>
<dbReference type="AlphaFoldDB" id="A0A0C9Q2S0"/>
<evidence type="ECO:0000256" key="6">
    <source>
        <dbReference type="ARBA" id="ARBA00022976"/>
    </source>
</evidence>
<evidence type="ECO:0000313" key="14">
    <source>
        <dbReference type="Proteomes" id="UP000694866"/>
    </source>
</evidence>
<comment type="subcellular location">
    <subcellularLocation>
        <location evidence="1">Membrane</location>
        <topology evidence="1">Single-pass type I membrane protein</topology>
    </subcellularLocation>
</comment>
<evidence type="ECO:0000256" key="1">
    <source>
        <dbReference type="ARBA" id="ARBA00004479"/>
    </source>
</evidence>
<dbReference type="Proteomes" id="UP000694866">
    <property type="component" value="Unplaced"/>
</dbReference>
<evidence type="ECO:0000313" key="15">
    <source>
        <dbReference type="RefSeq" id="XP_011297726.1"/>
    </source>
</evidence>
<feature type="domain" description="Nicastrin small lobe" evidence="12">
    <location>
        <begin position="37"/>
        <end position="202"/>
    </location>
</feature>